<keyword evidence="4" id="KW-0460">Magnesium</keyword>
<keyword evidence="3 5" id="KW-0378">Hydrolase</keyword>
<reference evidence="8" key="1">
    <citation type="journal article" date="2019" name="Int. J. Syst. Evol. Microbiol.">
        <title>The Global Catalogue of Microorganisms (GCM) 10K type strain sequencing project: providing services to taxonomists for standard genome sequencing and annotation.</title>
        <authorList>
            <consortium name="The Broad Institute Genomics Platform"/>
            <consortium name="The Broad Institute Genome Sequencing Center for Infectious Disease"/>
            <person name="Wu L."/>
            <person name="Ma J."/>
        </authorList>
    </citation>
    <scope>NUCLEOTIDE SEQUENCE [LARGE SCALE GENOMIC DNA]</scope>
    <source>
        <strain evidence="8">JCM 18531</strain>
    </source>
</reference>
<name>A0ABP8XR18_9ACTN</name>
<comment type="similarity">
    <text evidence="2 5">Belongs to the Nudix hydrolase family.</text>
</comment>
<protein>
    <recommendedName>
        <fullName evidence="6">Nudix hydrolase domain-containing protein</fullName>
    </recommendedName>
</protein>
<dbReference type="PANTHER" id="PTHR43046:SF12">
    <property type="entry name" value="GDP-MANNOSE MANNOSYL HYDROLASE"/>
    <property type="match status" value="1"/>
</dbReference>
<evidence type="ECO:0000313" key="7">
    <source>
        <dbReference type="EMBL" id="GAA4713361.1"/>
    </source>
</evidence>
<comment type="cofactor">
    <cofactor evidence="1">
        <name>Mg(2+)</name>
        <dbReference type="ChEBI" id="CHEBI:18420"/>
    </cofactor>
</comment>
<evidence type="ECO:0000256" key="3">
    <source>
        <dbReference type="ARBA" id="ARBA00022801"/>
    </source>
</evidence>
<gene>
    <name evidence="7" type="ORF">GCM10023349_35590</name>
</gene>
<proteinExistence type="inferred from homology"/>
<dbReference type="EMBL" id="BAABKM010000003">
    <property type="protein sequence ID" value="GAA4713361.1"/>
    <property type="molecule type" value="Genomic_DNA"/>
</dbReference>
<keyword evidence="8" id="KW-1185">Reference proteome</keyword>
<dbReference type="SUPFAM" id="SSF55811">
    <property type="entry name" value="Nudix"/>
    <property type="match status" value="1"/>
</dbReference>
<organism evidence="7 8">
    <name type="scientific">Nocardioides conyzicola</name>
    <dbReference type="NCBI Taxonomy" id="1651781"/>
    <lineage>
        <taxon>Bacteria</taxon>
        <taxon>Bacillati</taxon>
        <taxon>Actinomycetota</taxon>
        <taxon>Actinomycetes</taxon>
        <taxon>Propionibacteriales</taxon>
        <taxon>Nocardioidaceae</taxon>
        <taxon>Nocardioides</taxon>
    </lineage>
</organism>
<dbReference type="PROSITE" id="PS51462">
    <property type="entry name" value="NUDIX"/>
    <property type="match status" value="1"/>
</dbReference>
<evidence type="ECO:0000256" key="1">
    <source>
        <dbReference type="ARBA" id="ARBA00001946"/>
    </source>
</evidence>
<sequence length="154" mass="16688">MRIPRTTARVLPVSADGAVLLLQEQDPARPGVTWWGTVGGAVDPGETLPEAAVREMREEIGLVVTTERLIGPIGTGIHEFSFAGVDYVSQTNFFAMALERDVEVSFEHLEPEEVGNVLAASWWFPEDLEVDGTAAQDDLPDVMRRAVAAVRGTA</sequence>
<dbReference type="InterPro" id="IPR000086">
    <property type="entry name" value="NUDIX_hydrolase_dom"/>
</dbReference>
<dbReference type="PROSITE" id="PS00893">
    <property type="entry name" value="NUDIX_BOX"/>
    <property type="match status" value="1"/>
</dbReference>
<evidence type="ECO:0000313" key="8">
    <source>
        <dbReference type="Proteomes" id="UP001499974"/>
    </source>
</evidence>
<evidence type="ECO:0000256" key="2">
    <source>
        <dbReference type="ARBA" id="ARBA00005582"/>
    </source>
</evidence>
<dbReference type="RefSeq" id="WP_345522821.1">
    <property type="nucleotide sequence ID" value="NZ_BAABKM010000003.1"/>
</dbReference>
<dbReference type="InterPro" id="IPR015797">
    <property type="entry name" value="NUDIX_hydrolase-like_dom_sf"/>
</dbReference>
<dbReference type="Pfam" id="PF00293">
    <property type="entry name" value="NUDIX"/>
    <property type="match status" value="1"/>
</dbReference>
<evidence type="ECO:0000259" key="6">
    <source>
        <dbReference type="PROSITE" id="PS51462"/>
    </source>
</evidence>
<comment type="caution">
    <text evidence="7">The sequence shown here is derived from an EMBL/GenBank/DDBJ whole genome shotgun (WGS) entry which is preliminary data.</text>
</comment>
<feature type="domain" description="Nudix hydrolase" evidence="6">
    <location>
        <begin position="4"/>
        <end position="145"/>
    </location>
</feature>
<dbReference type="PANTHER" id="PTHR43046">
    <property type="entry name" value="GDP-MANNOSE MANNOSYL HYDROLASE"/>
    <property type="match status" value="1"/>
</dbReference>
<dbReference type="CDD" id="cd04685">
    <property type="entry name" value="NUDIX_Hydrolase"/>
    <property type="match status" value="1"/>
</dbReference>
<dbReference type="PRINTS" id="PR00502">
    <property type="entry name" value="NUDIXFAMILY"/>
</dbReference>
<evidence type="ECO:0000256" key="5">
    <source>
        <dbReference type="RuleBase" id="RU003476"/>
    </source>
</evidence>
<dbReference type="Gene3D" id="3.90.79.10">
    <property type="entry name" value="Nucleoside Triphosphate Pyrophosphohydrolase"/>
    <property type="match status" value="1"/>
</dbReference>
<dbReference type="InterPro" id="IPR020084">
    <property type="entry name" value="NUDIX_hydrolase_CS"/>
</dbReference>
<evidence type="ECO:0000256" key="4">
    <source>
        <dbReference type="ARBA" id="ARBA00022842"/>
    </source>
</evidence>
<dbReference type="InterPro" id="IPR020476">
    <property type="entry name" value="Nudix_hydrolase"/>
</dbReference>
<dbReference type="Proteomes" id="UP001499974">
    <property type="component" value="Unassembled WGS sequence"/>
</dbReference>
<accession>A0ABP8XR18</accession>